<feature type="compositionally biased region" description="Low complexity" evidence="7">
    <location>
        <begin position="7"/>
        <end position="17"/>
    </location>
</feature>
<evidence type="ECO:0000313" key="10">
    <source>
        <dbReference type="Proteomes" id="UP000696485"/>
    </source>
</evidence>
<dbReference type="GO" id="GO:0000723">
    <property type="term" value="P:telomere maintenance"/>
    <property type="evidence" value="ECO:0007669"/>
    <property type="project" value="TreeGrafter"/>
</dbReference>
<accession>A0A9P5VK67</accession>
<feature type="compositionally biased region" description="Low complexity" evidence="7">
    <location>
        <begin position="36"/>
        <end position="54"/>
    </location>
</feature>
<dbReference type="Pfam" id="PF12231">
    <property type="entry name" value="Rif1_N"/>
    <property type="match status" value="1"/>
</dbReference>
<feature type="compositionally biased region" description="Low complexity" evidence="7">
    <location>
        <begin position="132"/>
        <end position="142"/>
    </location>
</feature>
<dbReference type="GO" id="GO:0005634">
    <property type="term" value="C:nucleus"/>
    <property type="evidence" value="ECO:0007669"/>
    <property type="project" value="UniProtKB-SubCell"/>
</dbReference>
<comment type="caution">
    <text evidence="9">The sequence shown here is derived from an EMBL/GenBank/DDBJ whole genome shotgun (WGS) entry which is preliminary data.</text>
</comment>
<gene>
    <name evidence="9" type="ORF">BG006_008200</name>
</gene>
<keyword evidence="4" id="KW-0779">Telomere</keyword>
<keyword evidence="6" id="KW-0131">Cell cycle</keyword>
<evidence type="ECO:0000256" key="7">
    <source>
        <dbReference type="SAM" id="MobiDB-lite"/>
    </source>
</evidence>
<dbReference type="InterPro" id="IPR022031">
    <property type="entry name" value="Rif1_N"/>
</dbReference>
<keyword evidence="3" id="KW-0158">Chromosome</keyword>
<dbReference type="SUPFAM" id="SSF48371">
    <property type="entry name" value="ARM repeat"/>
    <property type="match status" value="1"/>
</dbReference>
<keyword evidence="10" id="KW-1185">Reference proteome</keyword>
<evidence type="ECO:0000259" key="8">
    <source>
        <dbReference type="Pfam" id="PF12231"/>
    </source>
</evidence>
<protein>
    <recommendedName>
        <fullName evidence="8">Telomere-associated protein Rif1 N-terminal domain-containing protein</fullName>
    </recommendedName>
</protein>
<sequence>MTPPPSSTTNATTSRTPPKTRTRRERTTSPQPPRQSPRLLRSSSSSAGSTGSRLSVDDRPTIPLMPRIDSIQEQASASSGAASKNSVQDEVVEEENMDTSGSSATDNNTSGSSLSKHVSFLLNVQDKTPRLPAATTSVASRARAPDALKKPSAYRGATEGREDDLFNSMIATQILEKRLAQYQEESALEEPPAEDQVVKMAIHSLLSAEVSVRVQAYMSLLAHLDPSSEGSNAVMDDIKDSLKIMVAIFNRDLDGANPQVLVDAAIKCLGYIFFVPDIAGRIVGWEMQCILQRVARLSLMSEEKSTCTLTMWCLGASCLPQKFSCFASELVDLCILNMDNRFQSENIKYNSLLALKTLFAQFPSEILRQVEVWMIPVLDCLVSTTPGIRATALDIIKSSTPHLIKWSSTPPHLLKQEDSKRKLVAEVFLREDGDQFLSLLRQRFLTATDGLYAITVWSYVVAIVGKTLHGNPQLNALLEVAKTCFDTSGPASVDTKVATYSGWTHLIYNFAIDGYIFGENQLELVLEPIKNGFRKELHKRVRLAFINSWVSLVYVLGSRLPEFASTAFFPVMTKALKDKTDNVRHLALTIIPLLLSPVVKLDILQDSELIEGESIKPFDLVQSNPAWVRTELLPCALEAMYIAMTTAYKITDVHTEQWRSSEALGLPTTTELCARIWESAVAAVQRMDQEDETSEDILDRYIEKVAAAAPHLFLPPGWDDLYTKQLGVTADGVASAPDALHAEIVNSMRSVKGRFPIKT</sequence>
<feature type="region of interest" description="Disordered" evidence="7">
    <location>
        <begin position="132"/>
        <end position="160"/>
    </location>
</feature>
<feature type="compositionally biased region" description="Polar residues" evidence="7">
    <location>
        <begin position="98"/>
        <end position="113"/>
    </location>
</feature>
<dbReference type="EMBL" id="JAAAUY010000546">
    <property type="protein sequence ID" value="KAF9328634.1"/>
    <property type="molecule type" value="Genomic_DNA"/>
</dbReference>
<proteinExistence type="predicted"/>
<dbReference type="InterPro" id="IPR011989">
    <property type="entry name" value="ARM-like"/>
</dbReference>
<feature type="domain" description="Telomere-associated protein Rif1 N-terminal" evidence="8">
    <location>
        <begin position="208"/>
        <end position="555"/>
    </location>
</feature>
<evidence type="ECO:0000313" key="9">
    <source>
        <dbReference type="EMBL" id="KAF9328634.1"/>
    </source>
</evidence>
<evidence type="ECO:0000256" key="4">
    <source>
        <dbReference type="ARBA" id="ARBA00022895"/>
    </source>
</evidence>
<evidence type="ECO:0000256" key="2">
    <source>
        <dbReference type="ARBA" id="ARBA00004574"/>
    </source>
</evidence>
<dbReference type="InterPro" id="IPR016024">
    <property type="entry name" value="ARM-type_fold"/>
</dbReference>
<organism evidence="9 10">
    <name type="scientific">Podila minutissima</name>
    <dbReference type="NCBI Taxonomy" id="64525"/>
    <lineage>
        <taxon>Eukaryota</taxon>
        <taxon>Fungi</taxon>
        <taxon>Fungi incertae sedis</taxon>
        <taxon>Mucoromycota</taxon>
        <taxon>Mortierellomycotina</taxon>
        <taxon>Mortierellomycetes</taxon>
        <taxon>Mortierellales</taxon>
        <taxon>Mortierellaceae</taxon>
        <taxon>Podila</taxon>
    </lineage>
</organism>
<dbReference type="Proteomes" id="UP000696485">
    <property type="component" value="Unassembled WGS sequence"/>
</dbReference>
<dbReference type="Gene3D" id="1.25.10.10">
    <property type="entry name" value="Leucine-rich Repeat Variant"/>
    <property type="match status" value="1"/>
</dbReference>
<evidence type="ECO:0000256" key="3">
    <source>
        <dbReference type="ARBA" id="ARBA00022454"/>
    </source>
</evidence>
<name>A0A9P5VK67_9FUNG</name>
<dbReference type="AlphaFoldDB" id="A0A9P5VK67"/>
<dbReference type="PANTHER" id="PTHR22928">
    <property type="entry name" value="TELOMERE-ASSOCIATED PROTEIN RIF1"/>
    <property type="match status" value="1"/>
</dbReference>
<evidence type="ECO:0000256" key="6">
    <source>
        <dbReference type="ARBA" id="ARBA00023306"/>
    </source>
</evidence>
<keyword evidence="5" id="KW-0539">Nucleus</keyword>
<dbReference type="PANTHER" id="PTHR22928:SF3">
    <property type="entry name" value="TELOMERE-ASSOCIATED PROTEIN RIF1"/>
    <property type="match status" value="1"/>
</dbReference>
<reference evidence="9" key="1">
    <citation type="journal article" date="2020" name="Fungal Divers.">
        <title>Resolving the Mortierellaceae phylogeny through synthesis of multi-gene phylogenetics and phylogenomics.</title>
        <authorList>
            <person name="Vandepol N."/>
            <person name="Liber J."/>
            <person name="Desiro A."/>
            <person name="Na H."/>
            <person name="Kennedy M."/>
            <person name="Barry K."/>
            <person name="Grigoriev I.V."/>
            <person name="Miller A.N."/>
            <person name="O'Donnell K."/>
            <person name="Stajich J.E."/>
            <person name="Bonito G."/>
        </authorList>
    </citation>
    <scope>NUCLEOTIDE SEQUENCE</scope>
    <source>
        <strain evidence="9">NVP1</strain>
    </source>
</reference>
<evidence type="ECO:0000256" key="1">
    <source>
        <dbReference type="ARBA" id="ARBA00004123"/>
    </source>
</evidence>
<evidence type="ECO:0000256" key="5">
    <source>
        <dbReference type="ARBA" id="ARBA00023242"/>
    </source>
</evidence>
<comment type="subcellular location">
    <subcellularLocation>
        <location evidence="2">Chromosome</location>
        <location evidence="2">Telomere</location>
    </subcellularLocation>
    <subcellularLocation>
        <location evidence="1">Nucleus</location>
    </subcellularLocation>
</comment>
<dbReference type="GO" id="GO:0140445">
    <property type="term" value="C:chromosome, telomeric repeat region"/>
    <property type="evidence" value="ECO:0007669"/>
    <property type="project" value="TreeGrafter"/>
</dbReference>
<feature type="region of interest" description="Disordered" evidence="7">
    <location>
        <begin position="1"/>
        <end position="113"/>
    </location>
</feature>